<feature type="compositionally biased region" description="Basic and acidic residues" evidence="1">
    <location>
        <begin position="90"/>
        <end position="99"/>
    </location>
</feature>
<dbReference type="InterPro" id="IPR025645">
    <property type="entry name" value="DUF4349"/>
</dbReference>
<comment type="caution">
    <text evidence="5">The sequence shown here is derived from an EMBL/GenBank/DDBJ whole genome shotgun (WGS) entry which is preliminary data.</text>
</comment>
<evidence type="ECO:0000313" key="6">
    <source>
        <dbReference type="Proteomes" id="UP000562045"/>
    </source>
</evidence>
<feature type="signal peptide" evidence="3">
    <location>
        <begin position="1"/>
        <end position="19"/>
    </location>
</feature>
<dbReference type="RefSeq" id="WP_179649825.1">
    <property type="nucleotide sequence ID" value="NZ_JACBZM010000001.1"/>
</dbReference>
<evidence type="ECO:0000313" key="5">
    <source>
        <dbReference type="EMBL" id="NYI46043.1"/>
    </source>
</evidence>
<dbReference type="PROSITE" id="PS51257">
    <property type="entry name" value="PROKAR_LIPOPROTEIN"/>
    <property type="match status" value="1"/>
</dbReference>
<keyword evidence="2" id="KW-0472">Membrane</keyword>
<feature type="region of interest" description="Disordered" evidence="1">
    <location>
        <begin position="29"/>
        <end position="101"/>
    </location>
</feature>
<dbReference type="AlphaFoldDB" id="A0A7Y9ZKI1"/>
<proteinExistence type="predicted"/>
<feature type="transmembrane region" description="Helical" evidence="2">
    <location>
        <begin position="291"/>
        <end position="319"/>
    </location>
</feature>
<keyword evidence="3" id="KW-0732">Signal</keyword>
<reference evidence="5 6" key="1">
    <citation type="submission" date="2020-07" db="EMBL/GenBank/DDBJ databases">
        <title>Sequencing the genomes of 1000 actinobacteria strains.</title>
        <authorList>
            <person name="Klenk H.-P."/>
        </authorList>
    </citation>
    <scope>NUCLEOTIDE SEQUENCE [LARGE SCALE GENOMIC DNA]</scope>
    <source>
        <strain evidence="5 6">DSM 15131</strain>
    </source>
</reference>
<protein>
    <recommendedName>
        <fullName evidence="4">DUF4349 domain-containing protein</fullName>
    </recommendedName>
</protein>
<evidence type="ECO:0000259" key="4">
    <source>
        <dbReference type="Pfam" id="PF14257"/>
    </source>
</evidence>
<organism evidence="5 6">
    <name type="scientific">Nocardioides aromaticivorans</name>
    <dbReference type="NCBI Taxonomy" id="200618"/>
    <lineage>
        <taxon>Bacteria</taxon>
        <taxon>Bacillati</taxon>
        <taxon>Actinomycetota</taxon>
        <taxon>Actinomycetes</taxon>
        <taxon>Propionibacteriales</taxon>
        <taxon>Nocardioidaceae</taxon>
        <taxon>Nocardioides</taxon>
    </lineage>
</organism>
<accession>A0A7Y9ZKI1</accession>
<gene>
    <name evidence="5" type="ORF">BJ993_003123</name>
</gene>
<dbReference type="Proteomes" id="UP000562045">
    <property type="component" value="Unassembled WGS sequence"/>
</dbReference>
<sequence>MNPTRTRLTASLAAATAVAALTLLSGCSGSGSDGGDSAGTADAAVAADEPADFSGANERDALADESVAAESALDSTVDGVSDSAGGTAAKEVDPSKDAARVAPGTSVIRTGTVSLEADNVEKARFDVRKVVDKYRGTVTEQETTTGDEGEMSTARLVVRVPSASFEDATRDLEEVATLLSSNTAGEDVSTEVIDVDARIRAQRASVSRVEALLDQATNLQQVISIERQLANRQADLDSLVARQKYLADQTALSTITVTVEQPEEDEPEKKDDDNGFASGLKDGWDSFVDGLVVALTVLGFLLPWLILVAVLGLPAWLALRRRAGRRPAAPPAPAAP</sequence>
<keyword evidence="2" id="KW-1133">Transmembrane helix</keyword>
<feature type="compositionally biased region" description="Low complexity" evidence="1">
    <location>
        <begin position="38"/>
        <end position="54"/>
    </location>
</feature>
<dbReference type="EMBL" id="JACBZM010000001">
    <property type="protein sequence ID" value="NYI46043.1"/>
    <property type="molecule type" value="Genomic_DNA"/>
</dbReference>
<feature type="domain" description="DUF4349" evidence="4">
    <location>
        <begin position="106"/>
        <end position="316"/>
    </location>
</feature>
<evidence type="ECO:0000256" key="3">
    <source>
        <dbReference type="SAM" id="SignalP"/>
    </source>
</evidence>
<feature type="chain" id="PRO_5039356655" description="DUF4349 domain-containing protein" evidence="3">
    <location>
        <begin position="20"/>
        <end position="336"/>
    </location>
</feature>
<keyword evidence="2" id="KW-0812">Transmembrane</keyword>
<name>A0A7Y9ZKI1_9ACTN</name>
<evidence type="ECO:0000256" key="2">
    <source>
        <dbReference type="SAM" id="Phobius"/>
    </source>
</evidence>
<dbReference type="Pfam" id="PF14257">
    <property type="entry name" value="DUF4349"/>
    <property type="match status" value="1"/>
</dbReference>
<evidence type="ECO:0000256" key="1">
    <source>
        <dbReference type="SAM" id="MobiDB-lite"/>
    </source>
</evidence>